<keyword evidence="5" id="KW-0732">Signal</keyword>
<proteinExistence type="predicted"/>
<comment type="caution">
    <text evidence="7">The sequence shown here is derived from an EMBL/GenBank/DDBJ whole genome shotgun (WGS) entry which is preliminary data.</text>
</comment>
<dbReference type="NCBIfam" id="TIGR00254">
    <property type="entry name" value="GGDEF"/>
    <property type="match status" value="1"/>
</dbReference>
<gene>
    <name evidence="7" type="ORF">LO55_4317</name>
</gene>
<name>A0A1S2NGJ5_9BURK</name>
<dbReference type="Gene3D" id="1.25.40.10">
    <property type="entry name" value="Tetratricopeptide repeat domain"/>
    <property type="match status" value="2"/>
</dbReference>
<dbReference type="GO" id="GO:0043709">
    <property type="term" value="P:cell adhesion involved in single-species biofilm formation"/>
    <property type="evidence" value="ECO:0007669"/>
    <property type="project" value="TreeGrafter"/>
</dbReference>
<dbReference type="InterPro" id="IPR029787">
    <property type="entry name" value="Nucleotide_cyclase"/>
</dbReference>
<organism evidence="7 8">
    <name type="scientific">Massilia timonae</name>
    <dbReference type="NCBI Taxonomy" id="47229"/>
    <lineage>
        <taxon>Bacteria</taxon>
        <taxon>Pseudomonadati</taxon>
        <taxon>Pseudomonadota</taxon>
        <taxon>Betaproteobacteria</taxon>
        <taxon>Burkholderiales</taxon>
        <taxon>Oxalobacteraceae</taxon>
        <taxon>Telluria group</taxon>
        <taxon>Massilia</taxon>
    </lineage>
</organism>
<keyword evidence="4" id="KW-0812">Transmembrane</keyword>
<accession>A0A1S2NGJ5</accession>
<dbReference type="SUPFAM" id="SSF48452">
    <property type="entry name" value="TPR-like"/>
    <property type="match status" value="2"/>
</dbReference>
<dbReference type="Pfam" id="PF00990">
    <property type="entry name" value="GGDEF"/>
    <property type="match status" value="1"/>
</dbReference>
<dbReference type="SMART" id="SM00267">
    <property type="entry name" value="GGDEF"/>
    <property type="match status" value="1"/>
</dbReference>
<dbReference type="InterPro" id="IPR043128">
    <property type="entry name" value="Rev_trsase/Diguanyl_cyclase"/>
</dbReference>
<evidence type="ECO:0000256" key="1">
    <source>
        <dbReference type="ARBA" id="ARBA00012528"/>
    </source>
</evidence>
<dbReference type="EMBL" id="JRYB01000001">
    <property type="protein sequence ID" value="OIJ44217.1"/>
    <property type="molecule type" value="Genomic_DNA"/>
</dbReference>
<dbReference type="InterPro" id="IPR000160">
    <property type="entry name" value="GGDEF_dom"/>
</dbReference>
<dbReference type="PANTHER" id="PTHR45138">
    <property type="entry name" value="REGULATORY COMPONENTS OF SENSORY TRANSDUCTION SYSTEM"/>
    <property type="match status" value="1"/>
</dbReference>
<feature type="domain" description="GGDEF" evidence="6">
    <location>
        <begin position="506"/>
        <end position="652"/>
    </location>
</feature>
<dbReference type="RefSeq" id="WP_229410206.1">
    <property type="nucleotide sequence ID" value="NZ_JRYB01000001.1"/>
</dbReference>
<evidence type="ECO:0000259" key="6">
    <source>
        <dbReference type="PROSITE" id="PS50887"/>
    </source>
</evidence>
<dbReference type="PROSITE" id="PS50005">
    <property type="entry name" value="TPR"/>
    <property type="match status" value="1"/>
</dbReference>
<dbReference type="Proteomes" id="UP000180246">
    <property type="component" value="Unassembled WGS sequence"/>
</dbReference>
<dbReference type="SMART" id="SM00028">
    <property type="entry name" value="TPR"/>
    <property type="match status" value="3"/>
</dbReference>
<dbReference type="PANTHER" id="PTHR45138:SF9">
    <property type="entry name" value="DIGUANYLATE CYCLASE DGCM-RELATED"/>
    <property type="match status" value="1"/>
</dbReference>
<dbReference type="EC" id="2.7.7.65" evidence="1"/>
<comment type="catalytic activity">
    <reaction evidence="2">
        <text>2 GTP = 3',3'-c-di-GMP + 2 diphosphate</text>
        <dbReference type="Rhea" id="RHEA:24898"/>
        <dbReference type="ChEBI" id="CHEBI:33019"/>
        <dbReference type="ChEBI" id="CHEBI:37565"/>
        <dbReference type="ChEBI" id="CHEBI:58805"/>
        <dbReference type="EC" id="2.7.7.65"/>
    </reaction>
</comment>
<dbReference type="AlphaFoldDB" id="A0A1S2NGJ5"/>
<keyword evidence="4" id="KW-0472">Membrane</keyword>
<evidence type="ECO:0000256" key="2">
    <source>
        <dbReference type="ARBA" id="ARBA00034247"/>
    </source>
</evidence>
<evidence type="ECO:0000313" key="8">
    <source>
        <dbReference type="Proteomes" id="UP000180246"/>
    </source>
</evidence>
<reference evidence="7 8" key="1">
    <citation type="submission" date="2014-10" db="EMBL/GenBank/DDBJ databases">
        <authorList>
            <person name="Seo M.-J."/>
            <person name="Seok Y.J."/>
            <person name="Cha I.-T."/>
        </authorList>
    </citation>
    <scope>NUCLEOTIDE SEQUENCE [LARGE SCALE GENOMIC DNA]</scope>
    <source>
        <strain evidence="7 8">NEU</strain>
    </source>
</reference>
<dbReference type="GO" id="GO:0005886">
    <property type="term" value="C:plasma membrane"/>
    <property type="evidence" value="ECO:0007669"/>
    <property type="project" value="TreeGrafter"/>
</dbReference>
<dbReference type="GO" id="GO:1902201">
    <property type="term" value="P:negative regulation of bacterial-type flagellum-dependent cell motility"/>
    <property type="evidence" value="ECO:0007669"/>
    <property type="project" value="TreeGrafter"/>
</dbReference>
<feature type="chain" id="PRO_5013023658" description="diguanylate cyclase" evidence="5">
    <location>
        <begin position="31"/>
        <end position="669"/>
    </location>
</feature>
<keyword evidence="4" id="KW-1133">Transmembrane helix</keyword>
<dbReference type="SUPFAM" id="SSF55073">
    <property type="entry name" value="Nucleotide cyclase"/>
    <property type="match status" value="1"/>
</dbReference>
<feature type="signal peptide" evidence="5">
    <location>
        <begin position="1"/>
        <end position="30"/>
    </location>
</feature>
<keyword evidence="3" id="KW-0802">TPR repeat</keyword>
<dbReference type="PROSITE" id="PS50887">
    <property type="entry name" value="GGDEF"/>
    <property type="match status" value="1"/>
</dbReference>
<feature type="repeat" description="TPR" evidence="3">
    <location>
        <begin position="153"/>
        <end position="186"/>
    </location>
</feature>
<evidence type="ECO:0000256" key="4">
    <source>
        <dbReference type="SAM" id="Phobius"/>
    </source>
</evidence>
<evidence type="ECO:0000256" key="3">
    <source>
        <dbReference type="PROSITE-ProRule" id="PRU00339"/>
    </source>
</evidence>
<sequence>MTVPNGRPSRFTLALASGALLAMLAGPAPAALQPHARLDEIAAMAEHDNAQARAILVQEGPKLIAGAPYAVRIHYLRLLRRIQADAGNFRDAFETNELIIGLAEAERDPLNLALASLARVLRLIENNDPAAALGQLEALDARYRKLGSLEFSASSEGLHGMAYSALGQHDRALRHFLRALDMVRRHPDLWSPREADIRLALARMYVNARDPVRALETLREIRAGATRLPPRTAAAVHFFEGRALVVQDELEAAQQAFGRALELAHAHQLIALEANVLGNIAGAHLKAGRYQQAEEAARAALVPAERSEDRISLQMAKANLGFALFGQGRQREGLQQVDAVIAAMRKAGAMSTVGRLLAEKSQALETAGRFREALATTREREAVIQELALDERNKAISALQEQFKARERAAQIAALRQENAVKDAELRHRSLLQTAASLGASLALFLCAGVLWMYRKSVLTGRRLSELNDELAYRSAHDPLTGLFNRRSFLDRMRSRTGEAPPRLDSADCFTLLDIDHFKRINDEHGHAAGDAVLVEVGKRLRAAMRESDMVLRWGGEEFLVYSQGVTQEQRPLLVKRILDAIAATPIMLEDGSALRVSATAGAVSLPFAPDGERAGAQAAVQPDWEQAIALADRALYKGKEAGRNRGYLVAGLRRPEGGLELDLVLPGA</sequence>
<dbReference type="InterPro" id="IPR050469">
    <property type="entry name" value="Diguanylate_Cyclase"/>
</dbReference>
<dbReference type="InterPro" id="IPR019734">
    <property type="entry name" value="TPR_rpt"/>
</dbReference>
<dbReference type="CDD" id="cd01949">
    <property type="entry name" value="GGDEF"/>
    <property type="match status" value="1"/>
</dbReference>
<dbReference type="Gene3D" id="3.30.70.270">
    <property type="match status" value="1"/>
</dbReference>
<dbReference type="InterPro" id="IPR011990">
    <property type="entry name" value="TPR-like_helical_dom_sf"/>
</dbReference>
<protein>
    <recommendedName>
        <fullName evidence="1">diguanylate cyclase</fullName>
        <ecNumber evidence="1">2.7.7.65</ecNumber>
    </recommendedName>
</protein>
<feature type="transmembrane region" description="Helical" evidence="4">
    <location>
        <begin position="435"/>
        <end position="454"/>
    </location>
</feature>
<evidence type="ECO:0000256" key="5">
    <source>
        <dbReference type="SAM" id="SignalP"/>
    </source>
</evidence>
<dbReference type="GO" id="GO:0052621">
    <property type="term" value="F:diguanylate cyclase activity"/>
    <property type="evidence" value="ECO:0007669"/>
    <property type="project" value="UniProtKB-EC"/>
</dbReference>
<evidence type="ECO:0000313" key="7">
    <source>
        <dbReference type="EMBL" id="OIJ44217.1"/>
    </source>
</evidence>